<feature type="non-terminal residue" evidence="1">
    <location>
        <position position="1"/>
    </location>
</feature>
<proteinExistence type="predicted"/>
<name>X0Z806_9ZZZZ</name>
<accession>X0Z806</accession>
<organism evidence="1">
    <name type="scientific">marine sediment metagenome</name>
    <dbReference type="NCBI Taxonomy" id="412755"/>
    <lineage>
        <taxon>unclassified sequences</taxon>
        <taxon>metagenomes</taxon>
        <taxon>ecological metagenomes</taxon>
    </lineage>
</organism>
<protein>
    <submittedName>
        <fullName evidence="1">Uncharacterized protein</fullName>
    </submittedName>
</protein>
<dbReference type="AlphaFoldDB" id="X0Z806"/>
<dbReference type="EMBL" id="BART01004030">
    <property type="protein sequence ID" value="GAG65259.1"/>
    <property type="molecule type" value="Genomic_DNA"/>
</dbReference>
<comment type="caution">
    <text evidence="1">The sequence shown here is derived from an EMBL/GenBank/DDBJ whole genome shotgun (WGS) entry which is preliminary data.</text>
</comment>
<evidence type="ECO:0000313" key="1">
    <source>
        <dbReference type="EMBL" id="GAG65259.1"/>
    </source>
</evidence>
<reference evidence="1" key="1">
    <citation type="journal article" date="2014" name="Front. Microbiol.">
        <title>High frequency of phylogenetically diverse reductive dehalogenase-homologous genes in deep subseafloor sedimentary metagenomes.</title>
        <authorList>
            <person name="Kawai M."/>
            <person name="Futagami T."/>
            <person name="Toyoda A."/>
            <person name="Takaki Y."/>
            <person name="Nishi S."/>
            <person name="Hori S."/>
            <person name="Arai W."/>
            <person name="Tsubouchi T."/>
            <person name="Morono Y."/>
            <person name="Uchiyama I."/>
            <person name="Ito T."/>
            <person name="Fujiyama A."/>
            <person name="Inagaki F."/>
            <person name="Takami H."/>
        </authorList>
    </citation>
    <scope>NUCLEOTIDE SEQUENCE</scope>
    <source>
        <strain evidence="1">Expedition CK06-06</strain>
    </source>
</reference>
<gene>
    <name evidence="1" type="ORF">S01H4_10494</name>
</gene>
<sequence>KQNILLRLWSLDENLSYREEVDSPKLKAELERNIWKRVILRFHFDLKEPNGKQLEPEYHFHVGGRYRTNDENCWLPEQIDVPRFPYPPMDFILMCEFLLINFL</sequence>